<gene>
    <name evidence="1" type="ORF">FPE_LOCUS34996</name>
</gene>
<dbReference type="Proteomes" id="UP000834106">
    <property type="component" value="Chromosome 23"/>
</dbReference>
<dbReference type="PANTHER" id="PTHR34285:SF3">
    <property type="entry name" value="OS08G0510800 PROTEIN"/>
    <property type="match status" value="1"/>
</dbReference>
<reference evidence="1" key="1">
    <citation type="submission" date="2023-05" db="EMBL/GenBank/DDBJ databases">
        <authorList>
            <person name="Huff M."/>
        </authorList>
    </citation>
    <scope>NUCLEOTIDE SEQUENCE</scope>
</reference>
<accession>A0AAD2AJK0</accession>
<name>A0AAD2AJK0_9LAMI</name>
<evidence type="ECO:0000313" key="1">
    <source>
        <dbReference type="EMBL" id="CAI9787566.1"/>
    </source>
</evidence>
<dbReference type="AlphaFoldDB" id="A0AAD2AJK0"/>
<dbReference type="EMBL" id="OU503058">
    <property type="protein sequence ID" value="CAI9787566.1"/>
    <property type="molecule type" value="Genomic_DNA"/>
</dbReference>
<evidence type="ECO:0000313" key="2">
    <source>
        <dbReference type="Proteomes" id="UP000834106"/>
    </source>
</evidence>
<proteinExistence type="predicted"/>
<organism evidence="1 2">
    <name type="scientific">Fraxinus pennsylvanica</name>
    <dbReference type="NCBI Taxonomy" id="56036"/>
    <lineage>
        <taxon>Eukaryota</taxon>
        <taxon>Viridiplantae</taxon>
        <taxon>Streptophyta</taxon>
        <taxon>Embryophyta</taxon>
        <taxon>Tracheophyta</taxon>
        <taxon>Spermatophyta</taxon>
        <taxon>Magnoliopsida</taxon>
        <taxon>eudicotyledons</taxon>
        <taxon>Gunneridae</taxon>
        <taxon>Pentapetalae</taxon>
        <taxon>asterids</taxon>
        <taxon>lamiids</taxon>
        <taxon>Lamiales</taxon>
        <taxon>Oleaceae</taxon>
        <taxon>Oleeae</taxon>
        <taxon>Fraxinus</taxon>
    </lineage>
</organism>
<sequence>MKASVKLREDQKPLLRAKIPLNISSFRLQSGIVVGESKEFSLNLGTLFDSGPSFKFCYRPNDSQNPCSFNVKTGIGQFGSPIGSPLTMSAEFNLTSSKKPGFFIHFKPDFGDFSVKKSHYSESVEGLGEKLTGHFTEGKHLLDPRAVARRVEGLLKGTEVSARTALPVWDLAVVNLRLALRVPPAVAGGIRLPLLVMNKIGIQRVAETASPNTDGADVLKTCLDVKRQVEVFQTENEMLRQALNDLRTEISAGKVNLLSHEVEKNKENGA</sequence>
<keyword evidence="2" id="KW-1185">Reference proteome</keyword>
<protein>
    <submittedName>
        <fullName evidence="1">Uncharacterized protein</fullName>
    </submittedName>
</protein>
<dbReference type="PANTHER" id="PTHR34285">
    <property type="entry name" value="OS08G0510800 PROTEIN"/>
    <property type="match status" value="1"/>
</dbReference>